<organism evidence="16 17">
    <name type="scientific">Cordylochernes scorpioides</name>
    <dbReference type="NCBI Taxonomy" id="51811"/>
    <lineage>
        <taxon>Eukaryota</taxon>
        <taxon>Metazoa</taxon>
        <taxon>Ecdysozoa</taxon>
        <taxon>Arthropoda</taxon>
        <taxon>Chelicerata</taxon>
        <taxon>Arachnida</taxon>
        <taxon>Pseudoscorpiones</taxon>
        <taxon>Cheliferoidea</taxon>
        <taxon>Chernetidae</taxon>
        <taxon>Cordylochernes</taxon>
    </lineage>
</organism>
<feature type="binding site" evidence="10">
    <location>
        <position position="252"/>
    </location>
    <ligand>
        <name>ATP</name>
        <dbReference type="ChEBI" id="CHEBI:30616"/>
    </ligand>
</feature>
<dbReference type="Gene3D" id="1.10.510.10">
    <property type="entry name" value="Transferase(Phosphotransferase) domain 1"/>
    <property type="match status" value="1"/>
</dbReference>
<dbReference type="PANTHER" id="PTHR24418">
    <property type="entry name" value="TYROSINE-PROTEIN KINASE"/>
    <property type="match status" value="1"/>
</dbReference>
<accession>A0ABY6LGT9</accession>
<evidence type="ECO:0000313" key="16">
    <source>
        <dbReference type="EMBL" id="UYV80388.1"/>
    </source>
</evidence>
<dbReference type="InterPro" id="IPR000980">
    <property type="entry name" value="SH2"/>
</dbReference>
<dbReference type="PROSITE" id="PS50011">
    <property type="entry name" value="PROTEIN_KINASE_DOM"/>
    <property type="match status" value="1"/>
</dbReference>
<evidence type="ECO:0000256" key="11">
    <source>
        <dbReference type="RuleBase" id="RU362096"/>
    </source>
</evidence>
<dbReference type="Pfam" id="PF07714">
    <property type="entry name" value="PK_Tyr_Ser-Thr"/>
    <property type="match status" value="1"/>
</dbReference>
<name>A0ABY6LGT9_9ARAC</name>
<dbReference type="EC" id="2.7.10.2" evidence="11"/>
<dbReference type="InterPro" id="IPR020635">
    <property type="entry name" value="Tyr_kinase_cat_dom"/>
</dbReference>
<keyword evidence="5 10" id="KW-0067">ATP-binding</keyword>
<evidence type="ECO:0000313" key="17">
    <source>
        <dbReference type="Proteomes" id="UP001235939"/>
    </source>
</evidence>
<evidence type="ECO:0000256" key="12">
    <source>
        <dbReference type="SAM" id="MobiDB-lite"/>
    </source>
</evidence>
<comment type="catalytic activity">
    <reaction evidence="7 11">
        <text>L-tyrosyl-[protein] + ATP = O-phospho-L-tyrosyl-[protein] + ADP + H(+)</text>
        <dbReference type="Rhea" id="RHEA:10596"/>
        <dbReference type="Rhea" id="RHEA-COMP:10136"/>
        <dbReference type="Rhea" id="RHEA-COMP:20101"/>
        <dbReference type="ChEBI" id="CHEBI:15378"/>
        <dbReference type="ChEBI" id="CHEBI:30616"/>
        <dbReference type="ChEBI" id="CHEBI:46858"/>
        <dbReference type="ChEBI" id="CHEBI:61978"/>
        <dbReference type="ChEBI" id="CHEBI:456216"/>
        <dbReference type="EC" id="2.7.10.2"/>
    </reaction>
</comment>
<evidence type="ECO:0000256" key="5">
    <source>
        <dbReference type="ARBA" id="ARBA00022840"/>
    </source>
</evidence>
<evidence type="ECO:0000256" key="7">
    <source>
        <dbReference type="ARBA" id="ARBA00051245"/>
    </source>
</evidence>
<dbReference type="PROSITE" id="PS00109">
    <property type="entry name" value="PROTEIN_KINASE_TYR"/>
    <property type="match status" value="1"/>
</dbReference>
<keyword evidence="8" id="KW-0727">SH2 domain</keyword>
<dbReference type="Pfam" id="PF00018">
    <property type="entry name" value="SH3_1"/>
    <property type="match status" value="1"/>
</dbReference>
<dbReference type="SMART" id="SM00219">
    <property type="entry name" value="TyrKc"/>
    <property type="match status" value="1"/>
</dbReference>
<dbReference type="InterPro" id="IPR008266">
    <property type="entry name" value="Tyr_kinase_AS"/>
</dbReference>
<evidence type="ECO:0000259" key="15">
    <source>
        <dbReference type="PROSITE" id="PS50011"/>
    </source>
</evidence>
<feature type="region of interest" description="Disordered" evidence="12">
    <location>
        <begin position="1"/>
        <end position="20"/>
    </location>
</feature>
<evidence type="ECO:0000256" key="8">
    <source>
        <dbReference type="PROSITE-ProRule" id="PRU00191"/>
    </source>
</evidence>
<dbReference type="PROSITE" id="PS00107">
    <property type="entry name" value="PROTEIN_KINASE_ATP"/>
    <property type="match status" value="1"/>
</dbReference>
<keyword evidence="3 10" id="KW-0547">Nucleotide-binding</keyword>
<dbReference type="Proteomes" id="UP001235939">
    <property type="component" value="Chromosome 19"/>
</dbReference>
<evidence type="ECO:0000256" key="6">
    <source>
        <dbReference type="ARBA" id="ARBA00023137"/>
    </source>
</evidence>
<keyword evidence="1 9" id="KW-0728">SH3 domain</keyword>
<evidence type="ECO:0000256" key="1">
    <source>
        <dbReference type="ARBA" id="ARBA00022443"/>
    </source>
</evidence>
<dbReference type="InterPro" id="IPR011009">
    <property type="entry name" value="Kinase-like_dom_sf"/>
</dbReference>
<keyword evidence="6 11" id="KW-0829">Tyrosine-protein kinase</keyword>
<dbReference type="PROSITE" id="PS50001">
    <property type="entry name" value="SH2"/>
    <property type="match status" value="1"/>
</dbReference>
<feature type="domain" description="Protein kinase" evidence="15">
    <location>
        <begin position="224"/>
        <end position="462"/>
    </location>
</feature>
<dbReference type="PRINTS" id="PR00401">
    <property type="entry name" value="SH2DOMAIN"/>
</dbReference>
<comment type="similarity">
    <text evidence="11">Belongs to the protein kinase superfamily. Tyr protein kinase family.</text>
</comment>
<dbReference type="SUPFAM" id="SSF55550">
    <property type="entry name" value="SH2 domain"/>
    <property type="match status" value="1"/>
</dbReference>
<dbReference type="InterPro" id="IPR036028">
    <property type="entry name" value="SH3-like_dom_sf"/>
</dbReference>
<dbReference type="SMART" id="SM00326">
    <property type="entry name" value="SH3"/>
    <property type="match status" value="1"/>
</dbReference>
<dbReference type="SUPFAM" id="SSF56112">
    <property type="entry name" value="Protein kinase-like (PK-like)"/>
    <property type="match status" value="1"/>
</dbReference>
<dbReference type="InterPro" id="IPR001245">
    <property type="entry name" value="Ser-Thr/Tyr_kinase_cat_dom"/>
</dbReference>
<evidence type="ECO:0000256" key="4">
    <source>
        <dbReference type="ARBA" id="ARBA00022777"/>
    </source>
</evidence>
<keyword evidence="17" id="KW-1185">Reference proteome</keyword>
<keyword evidence="2 11" id="KW-0808">Transferase</keyword>
<dbReference type="EMBL" id="CP092881">
    <property type="protein sequence ID" value="UYV80388.1"/>
    <property type="molecule type" value="Genomic_DNA"/>
</dbReference>
<dbReference type="SUPFAM" id="SSF50044">
    <property type="entry name" value="SH3-domain"/>
    <property type="match status" value="1"/>
</dbReference>
<dbReference type="InterPro" id="IPR000719">
    <property type="entry name" value="Prot_kinase_dom"/>
</dbReference>
<dbReference type="Gene3D" id="2.30.30.40">
    <property type="entry name" value="SH3 Domains"/>
    <property type="match status" value="1"/>
</dbReference>
<dbReference type="PRINTS" id="PR00109">
    <property type="entry name" value="TYRKINASE"/>
</dbReference>
<dbReference type="InterPro" id="IPR050198">
    <property type="entry name" value="Non-receptor_tyrosine_kinases"/>
</dbReference>
<evidence type="ECO:0000256" key="9">
    <source>
        <dbReference type="PROSITE-ProRule" id="PRU00192"/>
    </source>
</evidence>
<dbReference type="InterPro" id="IPR036860">
    <property type="entry name" value="SH2_dom_sf"/>
</dbReference>
<evidence type="ECO:0000256" key="10">
    <source>
        <dbReference type="PROSITE-ProRule" id="PRU10141"/>
    </source>
</evidence>
<evidence type="ECO:0000259" key="13">
    <source>
        <dbReference type="PROSITE" id="PS50001"/>
    </source>
</evidence>
<sequence>MGMNSPSMRGPSIGVDAPSTWGEDECLKPAEELNIVVAVFDYSPRTDQDLTMKKGQAFEILFDGSKLPATETEWLHARSLNTREEGYIPVTYVARLNSLEAQPWFFSDMDRVEATQKLLSKGNGPGSFLMRMTKRNSHHWSLSVRSASNEVKHYMIGHTDEGGFAIMYSELGFPNLLDLVKFYSENQDGLCMRLLQPCVQKSKPTTRDLAYTLKDKWEIDRSSLVLLRKLGQGYYGEVWEGIWNSRKPVAVKTFNTETTDRQSFLAEASVMKQLSHPNLVQLYAVCTDGDPIYIVTELMVNGNLLDFLRSNVGKGLPLTRLLYMAVQVAKGMSFLEQKRFVHRDLAARNVLVGEDYVVKVADFGFAKFIEDEVYQSTGDFKLPVKWSAPEVLRRHLFSIKSDVWSFGILMVELVTYGLTPYVGMKNEQVILRLKEGYRIPCPKDCPRPLYKIILLCWSEEPP</sequence>
<dbReference type="Gene3D" id="3.30.505.10">
    <property type="entry name" value="SH2 domain"/>
    <property type="match status" value="1"/>
</dbReference>
<gene>
    <name evidence="16" type="ORF">LAZ67_19000042</name>
</gene>
<dbReference type="Gene3D" id="3.30.200.20">
    <property type="entry name" value="Phosphorylase Kinase, domain 1"/>
    <property type="match status" value="1"/>
</dbReference>
<feature type="domain" description="SH3" evidence="14">
    <location>
        <begin position="31"/>
        <end position="98"/>
    </location>
</feature>
<proteinExistence type="inferred from homology"/>
<dbReference type="InterPro" id="IPR017441">
    <property type="entry name" value="Protein_kinase_ATP_BS"/>
</dbReference>
<dbReference type="Pfam" id="PF00017">
    <property type="entry name" value="SH2"/>
    <property type="match status" value="1"/>
</dbReference>
<feature type="domain" description="SH2" evidence="13">
    <location>
        <begin position="104"/>
        <end position="198"/>
    </location>
</feature>
<reference evidence="16 17" key="1">
    <citation type="submission" date="2022-01" db="EMBL/GenBank/DDBJ databases">
        <title>A chromosomal length assembly of Cordylochernes scorpioides.</title>
        <authorList>
            <person name="Zeh D."/>
            <person name="Zeh J."/>
        </authorList>
    </citation>
    <scope>NUCLEOTIDE SEQUENCE [LARGE SCALE GENOMIC DNA]</scope>
    <source>
        <strain evidence="16">IN4F17</strain>
        <tissue evidence="16">Whole Body</tissue>
    </source>
</reference>
<evidence type="ECO:0000259" key="14">
    <source>
        <dbReference type="PROSITE" id="PS50002"/>
    </source>
</evidence>
<dbReference type="SMART" id="SM00252">
    <property type="entry name" value="SH2"/>
    <property type="match status" value="1"/>
</dbReference>
<protein>
    <recommendedName>
        <fullName evidence="11">Tyrosine-protein kinase</fullName>
        <ecNumber evidence="11">2.7.10.2</ecNumber>
    </recommendedName>
</protein>
<dbReference type="PROSITE" id="PS50002">
    <property type="entry name" value="SH3"/>
    <property type="match status" value="1"/>
</dbReference>
<evidence type="ECO:0000256" key="3">
    <source>
        <dbReference type="ARBA" id="ARBA00022741"/>
    </source>
</evidence>
<dbReference type="InterPro" id="IPR001452">
    <property type="entry name" value="SH3_domain"/>
</dbReference>
<evidence type="ECO:0000256" key="2">
    <source>
        <dbReference type="ARBA" id="ARBA00022679"/>
    </source>
</evidence>
<keyword evidence="4 11" id="KW-0418">Kinase</keyword>